<evidence type="ECO:0000313" key="3">
    <source>
        <dbReference type="Proteomes" id="UP000789706"/>
    </source>
</evidence>
<feature type="compositionally biased region" description="Polar residues" evidence="1">
    <location>
        <begin position="96"/>
        <end position="110"/>
    </location>
</feature>
<reference evidence="2" key="1">
    <citation type="submission" date="2021-06" db="EMBL/GenBank/DDBJ databases">
        <authorList>
            <person name="Kallberg Y."/>
            <person name="Tangrot J."/>
            <person name="Rosling A."/>
        </authorList>
    </citation>
    <scope>NUCLEOTIDE SEQUENCE</scope>
    <source>
        <strain evidence="2">AZ414A</strain>
    </source>
</reference>
<comment type="caution">
    <text evidence="2">The sequence shown here is derived from an EMBL/GenBank/DDBJ whole genome shotgun (WGS) entry which is preliminary data.</text>
</comment>
<accession>A0A9N9DDC3</accession>
<dbReference type="EMBL" id="CAJVPK010003898">
    <property type="protein sequence ID" value="CAG8632113.1"/>
    <property type="molecule type" value="Genomic_DNA"/>
</dbReference>
<dbReference type="Proteomes" id="UP000789706">
    <property type="component" value="Unassembled WGS sequence"/>
</dbReference>
<feature type="compositionally biased region" description="Basic and acidic residues" evidence="1">
    <location>
        <begin position="111"/>
        <end position="133"/>
    </location>
</feature>
<sequence length="133" mass="15568">ITHTTCINIFNVNMVKHMRSNAVPLSSEDYKFIIQYHDAKLKTDILKKLRKRYPMTNNCFYKIWRGQEVCMIEWHQPIPDTMVVSNQNLSILESCSSMESTQSNIDQGTSTDKDDMKRERKGMEEALRESESD</sequence>
<gene>
    <name evidence="2" type="ORF">DEBURN_LOCUS10822</name>
</gene>
<dbReference type="OrthoDB" id="2328754at2759"/>
<protein>
    <submittedName>
        <fullName evidence="2">3684_t:CDS:1</fullName>
    </submittedName>
</protein>
<evidence type="ECO:0000313" key="2">
    <source>
        <dbReference type="EMBL" id="CAG8632113.1"/>
    </source>
</evidence>
<organism evidence="2 3">
    <name type="scientific">Diversispora eburnea</name>
    <dbReference type="NCBI Taxonomy" id="1213867"/>
    <lineage>
        <taxon>Eukaryota</taxon>
        <taxon>Fungi</taxon>
        <taxon>Fungi incertae sedis</taxon>
        <taxon>Mucoromycota</taxon>
        <taxon>Glomeromycotina</taxon>
        <taxon>Glomeromycetes</taxon>
        <taxon>Diversisporales</taxon>
        <taxon>Diversisporaceae</taxon>
        <taxon>Diversispora</taxon>
    </lineage>
</organism>
<evidence type="ECO:0000256" key="1">
    <source>
        <dbReference type="SAM" id="MobiDB-lite"/>
    </source>
</evidence>
<proteinExistence type="predicted"/>
<dbReference type="AlphaFoldDB" id="A0A9N9DDC3"/>
<keyword evidence="3" id="KW-1185">Reference proteome</keyword>
<feature type="region of interest" description="Disordered" evidence="1">
    <location>
        <begin position="96"/>
        <end position="133"/>
    </location>
</feature>
<feature type="non-terminal residue" evidence="2">
    <location>
        <position position="133"/>
    </location>
</feature>
<name>A0A9N9DDC3_9GLOM</name>